<sequence>MVQAAAIRKRSEDLIDIETFTESDCSGESQNYEDISPGHVSQSLGSPRAAFRVIQSQNSCSITLHGENNQETVIPAFALAPGTCLHTNDGQEFISFEYSCNGGTPTVNQLYASSAHW</sequence>
<protein>
    <submittedName>
        <fullName evidence="1">Uncharacterized protein</fullName>
    </submittedName>
</protein>
<dbReference type="GeneID" id="63684535"/>
<dbReference type="AlphaFoldDB" id="M5FNQ9"/>
<organism evidence="1 2">
    <name type="scientific">Dacryopinax primogenitus (strain DJM 731)</name>
    <name type="common">Brown rot fungus</name>
    <dbReference type="NCBI Taxonomy" id="1858805"/>
    <lineage>
        <taxon>Eukaryota</taxon>
        <taxon>Fungi</taxon>
        <taxon>Dikarya</taxon>
        <taxon>Basidiomycota</taxon>
        <taxon>Agaricomycotina</taxon>
        <taxon>Dacrymycetes</taxon>
        <taxon>Dacrymycetales</taxon>
        <taxon>Dacrymycetaceae</taxon>
        <taxon>Dacryopinax</taxon>
    </lineage>
</organism>
<gene>
    <name evidence="1" type="ORF">DACRYDRAFT_112695</name>
</gene>
<reference evidence="1 2" key="1">
    <citation type="journal article" date="2012" name="Science">
        <title>The Paleozoic origin of enzymatic lignin decomposition reconstructed from 31 fungal genomes.</title>
        <authorList>
            <person name="Floudas D."/>
            <person name="Binder M."/>
            <person name="Riley R."/>
            <person name="Barry K."/>
            <person name="Blanchette R.A."/>
            <person name="Henrissat B."/>
            <person name="Martinez A.T."/>
            <person name="Otillar R."/>
            <person name="Spatafora J.W."/>
            <person name="Yadav J.S."/>
            <person name="Aerts A."/>
            <person name="Benoit I."/>
            <person name="Boyd A."/>
            <person name="Carlson A."/>
            <person name="Copeland A."/>
            <person name="Coutinho P.M."/>
            <person name="de Vries R.P."/>
            <person name="Ferreira P."/>
            <person name="Findley K."/>
            <person name="Foster B."/>
            <person name="Gaskell J."/>
            <person name="Glotzer D."/>
            <person name="Gorecki P."/>
            <person name="Heitman J."/>
            <person name="Hesse C."/>
            <person name="Hori C."/>
            <person name="Igarashi K."/>
            <person name="Jurgens J.A."/>
            <person name="Kallen N."/>
            <person name="Kersten P."/>
            <person name="Kohler A."/>
            <person name="Kuees U."/>
            <person name="Kumar T.K.A."/>
            <person name="Kuo A."/>
            <person name="LaButti K."/>
            <person name="Larrondo L.F."/>
            <person name="Lindquist E."/>
            <person name="Ling A."/>
            <person name="Lombard V."/>
            <person name="Lucas S."/>
            <person name="Lundell T."/>
            <person name="Martin R."/>
            <person name="McLaughlin D.J."/>
            <person name="Morgenstern I."/>
            <person name="Morin E."/>
            <person name="Murat C."/>
            <person name="Nagy L.G."/>
            <person name="Nolan M."/>
            <person name="Ohm R.A."/>
            <person name="Patyshakuliyeva A."/>
            <person name="Rokas A."/>
            <person name="Ruiz-Duenas F.J."/>
            <person name="Sabat G."/>
            <person name="Salamov A."/>
            <person name="Samejima M."/>
            <person name="Schmutz J."/>
            <person name="Slot J.C."/>
            <person name="St John F."/>
            <person name="Stenlid J."/>
            <person name="Sun H."/>
            <person name="Sun S."/>
            <person name="Syed K."/>
            <person name="Tsang A."/>
            <person name="Wiebenga A."/>
            <person name="Young D."/>
            <person name="Pisabarro A."/>
            <person name="Eastwood D.C."/>
            <person name="Martin F."/>
            <person name="Cullen D."/>
            <person name="Grigoriev I.V."/>
            <person name="Hibbett D.S."/>
        </authorList>
    </citation>
    <scope>NUCLEOTIDE SEQUENCE [LARGE SCALE GENOMIC DNA]</scope>
    <source>
        <strain evidence="1 2">DJM-731 SS1</strain>
    </source>
</reference>
<proteinExistence type="predicted"/>
<dbReference type="Proteomes" id="UP000030653">
    <property type="component" value="Unassembled WGS sequence"/>
</dbReference>
<dbReference type="EMBL" id="JH795901">
    <property type="protein sequence ID" value="EJT96508.1"/>
    <property type="molecule type" value="Genomic_DNA"/>
</dbReference>
<keyword evidence="2" id="KW-1185">Reference proteome</keyword>
<name>M5FNQ9_DACPD</name>
<evidence type="ECO:0000313" key="1">
    <source>
        <dbReference type="EMBL" id="EJT96508.1"/>
    </source>
</evidence>
<dbReference type="RefSeq" id="XP_040623406.1">
    <property type="nucleotide sequence ID" value="XM_040769473.1"/>
</dbReference>
<dbReference type="HOGENOM" id="CLU_2108932_0_0_1"/>
<accession>M5FNQ9</accession>
<evidence type="ECO:0000313" key="2">
    <source>
        <dbReference type="Proteomes" id="UP000030653"/>
    </source>
</evidence>